<keyword evidence="1" id="KW-0175">Coiled coil</keyword>
<sequence length="1252" mass="141298">MLRLRSIAVALACVLVLIMRYKQGARNALHLFVAETALAIHEGGEYNYTVRGTNERSLMSLTMLTEEEYAFGLLLSGVVTVKKGKDGPYVISSKIMWEGLLRGLETDDNLLKGEGWNLAEVHSSRIKLSKFKRVTEMEEKDTLPSVLTVRIGRPPDGEALVASAQLTFDVKPPTNRGLRRMQRELCATLNRLYKDTLVDLEDNEDGLRKLEAQIEAVIDWVDWDDLKEDPIAYSGDAKKYGNRTKGAAQADAPGQVVNKSGVDRKSNDNIAAEVDLKLKGSAMEVDSKGASATHDNEPADMLAGNGESTVKPNMYGKGNKADTNIDKGGLFGDTRSGAAAEASKKFVSPDKVAQDFTREEQTTLMSNLLVLAKKDRELHQSLKGLANQSPEELAVMMNPLAPDAIVTSIPTPKRQRIYDPPHRNATKYPMLNSLNVDLMDVNANSKREAVLRELDAWYREHEKPMSFETSNHYKFLFIKVPVGKPLDSSYRVMKEYQMIEKFLEATFEGDDTLAKVECMLDYLLIRHKEAARHALENMGIIPKAMDVYEMASTMDHVSIGIKQWRSLVQCLKKFMHIDNVSVSEHAWRKLGSDVGAIKSGSHEFVKNKSKGTRTEKAVYWTMDPKAECERNIDGEPCLAFLLYSSSISKLVLDFANSNGNFHPNQVKFIQTIYAGDHGQGKHRFACKNVIHLESPDGKGGVKRDKQTVIYPLADIKASKDTCEVFKATIHEDLAEGINQIVHGKVLFELVDEEEEDRPKSKRWKCTVIDKNHDRFNDEVPASDGSAVLDITPYMVGDLKFYSQMLGKEGFDSWWCYHCNLGLSEWQGFPGSEGTPWTLESLKIQADKNKRDKLTGSNRMGVREEYPYFDIPVENYIFPILHTLIGVGNNILTYLTNYADNHVQILPTRQITLKEEIKKLDKEILDNQISRNFFDDTSSSSSGASAIKNLKFNIRNWRGDLVAIESAGQVDQTRQAAIKSKIDDAEKGIKRLEDERKAMTKEIDGLKKKRTSKGEQITNIKKARKLDANSLYTGIDNILQEFSIVRAEYHGGDLTGVHIKIFMANAKEIMSRIRDYLTKSLHDDSDETPDSIKDVCNNVENLLVLWEGVLSNLHIEFPEEKDFIETQQFVDAAVELSFKMGMSKTVKGHGAQRHIVKQMRAVYGGLFEFDEQWAERIHQIGKNYDMKYRYQNEYRKAMTRAMETRRLSKPQTLAATASLATFKRGKRKAVIAKQRSDKRVKSERRSAALNNKM</sequence>
<feature type="coiled-coil region" evidence="1">
    <location>
        <begin position="974"/>
        <end position="1008"/>
    </location>
</feature>
<feature type="compositionally biased region" description="Basic and acidic residues" evidence="2">
    <location>
        <begin position="1233"/>
        <end position="1245"/>
    </location>
</feature>
<keyword evidence="5" id="KW-1185">Reference proteome</keyword>
<dbReference type="PANTHER" id="PTHR31424:SF3">
    <property type="entry name" value="RING-TYPE DOMAIN-CONTAINING PROTEIN"/>
    <property type="match status" value="1"/>
</dbReference>
<proteinExistence type="predicted"/>
<dbReference type="Proteomes" id="UP000266841">
    <property type="component" value="Unassembled WGS sequence"/>
</dbReference>
<feature type="signal peptide" evidence="3">
    <location>
        <begin position="1"/>
        <end position="24"/>
    </location>
</feature>
<evidence type="ECO:0000256" key="2">
    <source>
        <dbReference type="SAM" id="MobiDB-lite"/>
    </source>
</evidence>
<dbReference type="OrthoDB" id="57455at2759"/>
<evidence type="ECO:0000256" key="3">
    <source>
        <dbReference type="SAM" id="SignalP"/>
    </source>
</evidence>
<feature type="chain" id="PRO_5003836876" evidence="3">
    <location>
        <begin position="25"/>
        <end position="1252"/>
    </location>
</feature>
<feature type="region of interest" description="Disordered" evidence="2">
    <location>
        <begin position="285"/>
        <end position="321"/>
    </location>
</feature>
<protein>
    <submittedName>
        <fullName evidence="4">Uncharacterized protein</fullName>
    </submittedName>
</protein>
<evidence type="ECO:0000313" key="4">
    <source>
        <dbReference type="EMBL" id="EJK49734.1"/>
    </source>
</evidence>
<name>K0RBW7_THAOC</name>
<keyword evidence="3" id="KW-0732">Signal</keyword>
<accession>K0RBW7</accession>
<evidence type="ECO:0000313" key="5">
    <source>
        <dbReference type="Proteomes" id="UP000266841"/>
    </source>
</evidence>
<feature type="region of interest" description="Disordered" evidence="2">
    <location>
        <begin position="1227"/>
        <end position="1252"/>
    </location>
</feature>
<dbReference type="EMBL" id="AGNL01044484">
    <property type="protein sequence ID" value="EJK49734.1"/>
    <property type="molecule type" value="Genomic_DNA"/>
</dbReference>
<comment type="caution">
    <text evidence="4">The sequence shown here is derived from an EMBL/GenBank/DDBJ whole genome shotgun (WGS) entry which is preliminary data.</text>
</comment>
<feature type="region of interest" description="Disordered" evidence="2">
    <location>
        <begin position="244"/>
        <end position="265"/>
    </location>
</feature>
<gene>
    <name evidence="4" type="ORF">THAOC_31355</name>
</gene>
<organism evidence="4 5">
    <name type="scientific">Thalassiosira oceanica</name>
    <name type="common">Marine diatom</name>
    <dbReference type="NCBI Taxonomy" id="159749"/>
    <lineage>
        <taxon>Eukaryota</taxon>
        <taxon>Sar</taxon>
        <taxon>Stramenopiles</taxon>
        <taxon>Ochrophyta</taxon>
        <taxon>Bacillariophyta</taxon>
        <taxon>Coscinodiscophyceae</taxon>
        <taxon>Thalassiosirophycidae</taxon>
        <taxon>Thalassiosirales</taxon>
        <taxon>Thalassiosiraceae</taxon>
        <taxon>Thalassiosira</taxon>
    </lineage>
</organism>
<dbReference type="AlphaFoldDB" id="K0RBW7"/>
<dbReference type="PANTHER" id="PTHR31424">
    <property type="entry name" value="PROTEIN CBG23806"/>
    <property type="match status" value="1"/>
</dbReference>
<reference evidence="4 5" key="1">
    <citation type="journal article" date="2012" name="Genome Biol.">
        <title>Genome and low-iron response of an oceanic diatom adapted to chronic iron limitation.</title>
        <authorList>
            <person name="Lommer M."/>
            <person name="Specht M."/>
            <person name="Roy A.S."/>
            <person name="Kraemer L."/>
            <person name="Andreson R."/>
            <person name="Gutowska M.A."/>
            <person name="Wolf J."/>
            <person name="Bergner S.V."/>
            <person name="Schilhabel M.B."/>
            <person name="Klostermeier U.C."/>
            <person name="Beiko R.G."/>
            <person name="Rosenstiel P."/>
            <person name="Hippler M."/>
            <person name="Laroche J."/>
        </authorList>
    </citation>
    <scope>NUCLEOTIDE SEQUENCE [LARGE SCALE GENOMIC DNA]</scope>
    <source>
        <strain evidence="4 5">CCMP1005</strain>
    </source>
</reference>
<evidence type="ECO:0000256" key="1">
    <source>
        <dbReference type="SAM" id="Coils"/>
    </source>
</evidence>